<dbReference type="GO" id="GO:0035999">
    <property type="term" value="P:tetrahydrofolate interconversion"/>
    <property type="evidence" value="ECO:0007669"/>
    <property type="project" value="TreeGrafter"/>
</dbReference>
<dbReference type="GO" id="GO:0005524">
    <property type="term" value="F:ATP binding"/>
    <property type="evidence" value="ECO:0007669"/>
    <property type="project" value="UniProtKB-KW"/>
</dbReference>
<comment type="cofactor">
    <cofactor evidence="5">
        <name>Mg(2+)</name>
        <dbReference type="ChEBI" id="CHEBI:18420"/>
    </cofactor>
</comment>
<dbReference type="SUPFAM" id="SSF100950">
    <property type="entry name" value="NagB/RpiA/CoA transferase-like"/>
    <property type="match status" value="1"/>
</dbReference>
<gene>
    <name evidence="6" type="ORF">DQL93_03970</name>
</gene>
<dbReference type="Pfam" id="PF01812">
    <property type="entry name" value="5-FTHF_cyc-lig"/>
    <property type="match status" value="1"/>
</dbReference>
<name>A0A1L3JV87_LACDL</name>
<dbReference type="RefSeq" id="WP_003615603.1">
    <property type="nucleotide sequence ID" value="NZ_BJLO01000028.1"/>
</dbReference>
<keyword evidence="2 4" id="KW-0547">Nucleotide-binding</keyword>
<feature type="binding site" evidence="4">
    <location>
        <position position="59"/>
    </location>
    <ligand>
        <name>substrate</name>
    </ligand>
</feature>
<dbReference type="NCBIfam" id="TIGR02727">
    <property type="entry name" value="MTHFS_bact"/>
    <property type="match status" value="1"/>
</dbReference>
<dbReference type="InterPro" id="IPR002698">
    <property type="entry name" value="FTHF_cligase"/>
</dbReference>
<evidence type="ECO:0000313" key="6">
    <source>
        <dbReference type="EMBL" id="AZA15799.1"/>
    </source>
</evidence>
<dbReference type="InterPro" id="IPR037171">
    <property type="entry name" value="NagB/RpiA_transferase-like"/>
</dbReference>
<feature type="binding site" evidence="4">
    <location>
        <begin position="135"/>
        <end position="143"/>
    </location>
    <ligand>
        <name>ATP</name>
        <dbReference type="ChEBI" id="CHEBI:30616"/>
    </ligand>
</feature>
<organism evidence="6">
    <name type="scientific">Lactobacillus delbrueckii subsp. lactis</name>
    <dbReference type="NCBI Taxonomy" id="29397"/>
    <lineage>
        <taxon>Bacteria</taxon>
        <taxon>Bacillati</taxon>
        <taxon>Bacillota</taxon>
        <taxon>Bacilli</taxon>
        <taxon>Lactobacillales</taxon>
        <taxon>Lactobacillaceae</taxon>
        <taxon>Lactobacillus</taxon>
    </lineage>
</organism>
<keyword evidence="6" id="KW-0436">Ligase</keyword>
<evidence type="ECO:0000256" key="2">
    <source>
        <dbReference type="ARBA" id="ARBA00022741"/>
    </source>
</evidence>
<keyword evidence="5" id="KW-0479">Metal-binding</keyword>
<accession>A0A1L3JV87</accession>
<evidence type="ECO:0000256" key="4">
    <source>
        <dbReference type="PIRSR" id="PIRSR006806-1"/>
    </source>
</evidence>
<dbReference type="InterPro" id="IPR024185">
    <property type="entry name" value="FTHF_cligase-like_sf"/>
</dbReference>
<dbReference type="AlphaFoldDB" id="A0A1L3JV87"/>
<dbReference type="OrthoDB" id="9801938at2"/>
<dbReference type="Gene3D" id="3.40.50.10420">
    <property type="entry name" value="NagB/RpiA/CoA transferase-like"/>
    <property type="match status" value="1"/>
</dbReference>
<evidence type="ECO:0000256" key="1">
    <source>
        <dbReference type="ARBA" id="ARBA00010638"/>
    </source>
</evidence>
<evidence type="ECO:0000256" key="3">
    <source>
        <dbReference type="ARBA" id="ARBA00022840"/>
    </source>
</evidence>
<keyword evidence="5" id="KW-0460">Magnesium</keyword>
<comment type="catalytic activity">
    <reaction evidence="5">
        <text>(6S)-5-formyl-5,6,7,8-tetrahydrofolate + ATP = (6R)-5,10-methenyltetrahydrofolate + ADP + phosphate</text>
        <dbReference type="Rhea" id="RHEA:10488"/>
        <dbReference type="ChEBI" id="CHEBI:30616"/>
        <dbReference type="ChEBI" id="CHEBI:43474"/>
        <dbReference type="ChEBI" id="CHEBI:57455"/>
        <dbReference type="ChEBI" id="CHEBI:57457"/>
        <dbReference type="ChEBI" id="CHEBI:456216"/>
        <dbReference type="EC" id="6.3.3.2"/>
    </reaction>
</comment>
<feature type="binding site" evidence="4">
    <location>
        <position position="54"/>
    </location>
    <ligand>
        <name>substrate</name>
    </ligand>
</feature>
<dbReference type="EC" id="6.3.3.2" evidence="5"/>
<proteinExistence type="inferred from homology"/>
<evidence type="ECO:0000256" key="5">
    <source>
        <dbReference type="RuleBase" id="RU361279"/>
    </source>
</evidence>
<dbReference type="GO" id="GO:0030272">
    <property type="term" value="F:5-formyltetrahydrofolate cyclo-ligase activity"/>
    <property type="evidence" value="ECO:0007669"/>
    <property type="project" value="UniProtKB-EC"/>
</dbReference>
<keyword evidence="3 4" id="KW-0067">ATP-binding</keyword>
<dbReference type="PANTHER" id="PTHR23407">
    <property type="entry name" value="ATPASE INHIBITOR/5-FORMYLTETRAHYDROFOLATE CYCLO-LIGASE"/>
    <property type="match status" value="1"/>
</dbReference>
<feature type="binding site" evidence="4">
    <location>
        <begin position="7"/>
        <end position="11"/>
    </location>
    <ligand>
        <name>ATP</name>
        <dbReference type="ChEBI" id="CHEBI:30616"/>
    </ligand>
</feature>
<reference evidence="6" key="1">
    <citation type="submission" date="2018-07" db="EMBL/GenBank/DDBJ databases">
        <authorList>
            <person name="Somerville V."/>
        </authorList>
    </citation>
    <scope>NUCLEOTIDE SEQUENCE</scope>
    <source>
        <strain evidence="6">NWC_2_2</strain>
    </source>
</reference>
<dbReference type="EMBL" id="CP031023">
    <property type="protein sequence ID" value="AZA15799.1"/>
    <property type="molecule type" value="Genomic_DNA"/>
</dbReference>
<comment type="similarity">
    <text evidence="1 5">Belongs to the 5-formyltetrahydrofolate cyclo-ligase family.</text>
</comment>
<dbReference type="GO" id="GO:0009396">
    <property type="term" value="P:folic acid-containing compound biosynthetic process"/>
    <property type="evidence" value="ECO:0007669"/>
    <property type="project" value="TreeGrafter"/>
</dbReference>
<sequence>MTALMDKNTFRSWQRQRLADFAKTPAKKRQDQELTSLALQHPLVQEAKKIGLTLPMLLEVDINGLIKELRGEGKELYLAKCHPGWQLDFLKWDEGAPLMQTKFGVWELAEEKEADNALDLLFVPGLAFSPAGKSRIGFGGGYYDRFLAQNSVQTLALVNSAMYFKTPVWPMEDHDQAMDDLIIVKEAGDE</sequence>
<dbReference type="PANTHER" id="PTHR23407:SF1">
    <property type="entry name" value="5-FORMYLTETRAHYDROFOLATE CYCLO-LIGASE"/>
    <property type="match status" value="1"/>
</dbReference>
<protein>
    <recommendedName>
        <fullName evidence="5">5-formyltetrahydrofolate cyclo-ligase</fullName>
        <ecNumber evidence="5">6.3.3.2</ecNumber>
    </recommendedName>
</protein>
<dbReference type="GO" id="GO:0046872">
    <property type="term" value="F:metal ion binding"/>
    <property type="evidence" value="ECO:0007669"/>
    <property type="project" value="UniProtKB-KW"/>
</dbReference>
<dbReference type="PIRSF" id="PIRSF006806">
    <property type="entry name" value="FTHF_cligase"/>
    <property type="match status" value="1"/>
</dbReference>